<proteinExistence type="predicted"/>
<organism evidence="3 4">
    <name type="scientific">Halorarum salinum</name>
    <dbReference type="NCBI Taxonomy" id="2743089"/>
    <lineage>
        <taxon>Archaea</taxon>
        <taxon>Methanobacteriati</taxon>
        <taxon>Methanobacteriota</taxon>
        <taxon>Stenosarchaea group</taxon>
        <taxon>Halobacteria</taxon>
        <taxon>Halobacteriales</taxon>
        <taxon>Haloferacaceae</taxon>
        <taxon>Halorarum</taxon>
    </lineage>
</organism>
<dbReference type="Proteomes" id="UP000509626">
    <property type="component" value="Chromosome"/>
</dbReference>
<dbReference type="InterPro" id="IPR055732">
    <property type="entry name" value="DUF7308"/>
</dbReference>
<gene>
    <name evidence="3" type="ORF">HUG12_14110</name>
</gene>
<keyword evidence="1" id="KW-0472">Membrane</keyword>
<dbReference type="Pfam" id="PF23960">
    <property type="entry name" value="DUF7289"/>
    <property type="match status" value="1"/>
</dbReference>
<feature type="domain" description="DUF7308" evidence="2">
    <location>
        <begin position="266"/>
        <end position="470"/>
    </location>
</feature>
<protein>
    <recommendedName>
        <fullName evidence="2">DUF7308 domain-containing protein</fullName>
    </recommendedName>
</protein>
<evidence type="ECO:0000313" key="4">
    <source>
        <dbReference type="Proteomes" id="UP000509626"/>
    </source>
</evidence>
<sequence>MTGGKDDRAQSTTIGFVLLVAITIAGAGAVVGLGGQALEDSRSTSTVDRVENAMTQFDSRTSMVALGDSSSQRVEFGDGGDGTYGVEEDAGWIRVTHHNYSDGDDHEVYNESLGAVRYTEGDTTVAYQGGGVWRSDGGGSMMVSPPEVTYRDATLTLPVVRTVGSGGAGGAPTAYVRKEGATESIYPNSSRSYPDPDGRPYLNPVRNGTVVLTVHSEYYEAWGRYFDTRTEGNVTIYHGNRTAHVELETGGDVGDFRLPSRSNAVEARGIADGHSVDDFSITLESDNGNFNNMYFAFHGESDGKEYEMMIHTPSGTNPKCSGGEVQQTSPIVYDILYRGDGHDDVHAWTNDSVETDSGPIRFQCDGNDVELAVDFTGGTNLTYGDHTVSNDDLERDWDDQINDSVHFGHEQDGEPMDVEDGNETTSRHLVRHYMANLAPDIDLVVYYSTGGNGNGLRLNNDMSYGSLRYETAQGPQYITYLHVTENRVRVEFR</sequence>
<evidence type="ECO:0000259" key="2">
    <source>
        <dbReference type="Pfam" id="PF23985"/>
    </source>
</evidence>
<dbReference type="GeneID" id="56038615"/>
<dbReference type="OrthoDB" id="148042at2157"/>
<dbReference type="RefSeq" id="WP_179269383.1">
    <property type="nucleotide sequence ID" value="NZ_CP058579.1"/>
</dbReference>
<evidence type="ECO:0000256" key="1">
    <source>
        <dbReference type="SAM" id="Phobius"/>
    </source>
</evidence>
<dbReference type="EMBL" id="CP058579">
    <property type="protein sequence ID" value="QLG62798.1"/>
    <property type="molecule type" value="Genomic_DNA"/>
</dbReference>
<evidence type="ECO:0000313" key="3">
    <source>
        <dbReference type="EMBL" id="QLG62798.1"/>
    </source>
</evidence>
<keyword evidence="4" id="KW-1185">Reference proteome</keyword>
<accession>A0A7D5QBT2</accession>
<keyword evidence="1" id="KW-0812">Transmembrane</keyword>
<dbReference type="Pfam" id="PF23985">
    <property type="entry name" value="DUF7308"/>
    <property type="match status" value="1"/>
</dbReference>
<keyword evidence="1" id="KW-1133">Transmembrane helix</keyword>
<reference evidence="3 4" key="1">
    <citation type="submission" date="2020-06" db="EMBL/GenBank/DDBJ databases">
        <title>NJ-3-1, isolated from saline soil.</title>
        <authorList>
            <person name="Cui H.L."/>
            <person name="Shi X."/>
        </authorList>
    </citation>
    <scope>NUCLEOTIDE SEQUENCE [LARGE SCALE GENOMIC DNA]</scope>
    <source>
        <strain evidence="3 4">NJ-3-1</strain>
    </source>
</reference>
<name>A0A7D5QBT2_9EURY</name>
<dbReference type="AlphaFoldDB" id="A0A7D5QBT2"/>
<feature type="transmembrane region" description="Helical" evidence="1">
    <location>
        <begin position="12"/>
        <end position="35"/>
    </location>
</feature>
<dbReference type="InterPro" id="IPR055713">
    <property type="entry name" value="DUF7289"/>
</dbReference>
<dbReference type="KEGG" id="halu:HUG12_14110"/>